<dbReference type="Proteomes" id="UP000253606">
    <property type="component" value="Chromosome"/>
</dbReference>
<dbReference type="EMBL" id="CP030840">
    <property type="protein sequence ID" value="AXC11180.1"/>
    <property type="molecule type" value="Genomic_DNA"/>
</dbReference>
<organism evidence="1 2">
    <name type="scientific">Acidisarcina polymorpha</name>
    <dbReference type="NCBI Taxonomy" id="2211140"/>
    <lineage>
        <taxon>Bacteria</taxon>
        <taxon>Pseudomonadati</taxon>
        <taxon>Acidobacteriota</taxon>
        <taxon>Terriglobia</taxon>
        <taxon>Terriglobales</taxon>
        <taxon>Acidobacteriaceae</taxon>
        <taxon>Acidisarcina</taxon>
    </lineage>
</organism>
<name>A0A2Z5FWV1_9BACT</name>
<dbReference type="OrthoDB" id="9801997at2"/>
<sequence length="71" mass="7915">MSRYKSYDHTTTTDKAKEMLAAVKAKLGRDLGMANVMANSPAVLESFLSCHHDIRRCEAYPEKGINHETSS</sequence>
<reference evidence="1 2" key="1">
    <citation type="journal article" date="2018" name="Front. Microbiol.">
        <title>Hydrolytic Capabilities as a Key to Environmental Success: Chitinolytic and Cellulolytic Acidobacteria From Acidic Sub-arctic Soils and Boreal Peatlands.</title>
        <authorList>
            <person name="Belova S.E."/>
            <person name="Ravin N.V."/>
            <person name="Pankratov T.A."/>
            <person name="Rakitin A.L."/>
            <person name="Ivanova A.A."/>
            <person name="Beletsky A.V."/>
            <person name="Mardanov A.V."/>
            <person name="Sinninghe Damste J.S."/>
            <person name="Dedysh S.N."/>
        </authorList>
    </citation>
    <scope>NUCLEOTIDE SEQUENCE [LARGE SCALE GENOMIC DNA]</scope>
    <source>
        <strain evidence="1 2">SBC82</strain>
    </source>
</reference>
<proteinExistence type="predicted"/>
<dbReference type="KEGG" id="abas:ACPOL_1838"/>
<dbReference type="RefSeq" id="WP_114206671.1">
    <property type="nucleotide sequence ID" value="NZ_CP030840.1"/>
</dbReference>
<dbReference type="InterPro" id="IPR029032">
    <property type="entry name" value="AhpD-like"/>
</dbReference>
<dbReference type="SUPFAM" id="SSF69118">
    <property type="entry name" value="AhpD-like"/>
    <property type="match status" value="1"/>
</dbReference>
<protein>
    <submittedName>
        <fullName evidence="1">Uncharacterized protein</fullName>
    </submittedName>
</protein>
<accession>A0A2Z5FWV1</accession>
<evidence type="ECO:0000313" key="2">
    <source>
        <dbReference type="Proteomes" id="UP000253606"/>
    </source>
</evidence>
<evidence type="ECO:0000313" key="1">
    <source>
        <dbReference type="EMBL" id="AXC11180.1"/>
    </source>
</evidence>
<gene>
    <name evidence="1" type="ORF">ACPOL_1838</name>
</gene>
<dbReference type="AlphaFoldDB" id="A0A2Z5FWV1"/>
<keyword evidence="2" id="KW-1185">Reference proteome</keyword>